<dbReference type="AlphaFoldDB" id="A0A9E6Y1R7"/>
<evidence type="ECO:0000313" key="6">
    <source>
        <dbReference type="Proteomes" id="UP001162834"/>
    </source>
</evidence>
<dbReference type="InterPro" id="IPR025736">
    <property type="entry name" value="PucR_C-HTH_dom"/>
</dbReference>
<sequence>MVDHGSWTRPSPRVAELIRTGASLLLEAPDEVFAEVDAAILSDPEHPIASDPVLAAAVRRSNRANLVHWATANVHDPGAPVAANLGPETLAIARDLVRRGLADEALRGYRVGQNVGWQRWMALAFELTSDAGELRELLAVTARSIFAFVDATMAGIAQQIERERDQLTRGTHAQRLELVSLILEGAPVALDRASTRLGYALDRSHTAAIVWSDRPDADPAVLEQAAEALGRAGGGARPLTVLASASALWVWISGADGANGADAGALDGPADVRVAFGPTLEGLAGFRRSHLDALATQRLMHRGGGHLRLARYDDVQVVALATHDEERADEFVARTLGELAAAPPDLRETTRVYLREGQSATRAARVLFTHRNTVLARLARAASLLPAPLEGRGLPVALALEIVHWRGTSPGQT</sequence>
<dbReference type="Pfam" id="PF17853">
    <property type="entry name" value="GGDEF_2"/>
    <property type="match status" value="1"/>
</dbReference>
<reference evidence="5" key="1">
    <citation type="journal article" date="2022" name="Int. J. Syst. Evol. Microbiol.">
        <title>Pseudomonas aegrilactucae sp. nov. and Pseudomonas morbosilactucae sp. nov., pathogens causing bacterial rot of lettuce in Japan.</title>
        <authorList>
            <person name="Sawada H."/>
            <person name="Fujikawa T."/>
            <person name="Satou M."/>
        </authorList>
    </citation>
    <scope>NUCLEOTIDE SEQUENCE</scope>
    <source>
        <strain evidence="5">0166_1</strain>
    </source>
</reference>
<dbReference type="InterPro" id="IPR041522">
    <property type="entry name" value="CdaR_GGDEF"/>
</dbReference>
<gene>
    <name evidence="5" type="ORF">DSM104329_04469</name>
</gene>
<dbReference type="InterPro" id="IPR025751">
    <property type="entry name" value="RsbRD_N_dom"/>
</dbReference>
<evidence type="ECO:0000256" key="1">
    <source>
        <dbReference type="ARBA" id="ARBA00006754"/>
    </source>
</evidence>
<feature type="domain" description="PucR C-terminal helix-turn-helix" evidence="2">
    <location>
        <begin position="346"/>
        <end position="390"/>
    </location>
</feature>
<evidence type="ECO:0000259" key="3">
    <source>
        <dbReference type="Pfam" id="PF14361"/>
    </source>
</evidence>
<dbReference type="Pfam" id="PF14361">
    <property type="entry name" value="RsbRD_N"/>
    <property type="match status" value="1"/>
</dbReference>
<protein>
    <recommendedName>
        <fullName evidence="7">PucR family transcriptional regulator</fullName>
    </recommendedName>
</protein>
<proteinExistence type="inferred from homology"/>
<dbReference type="KEGG" id="sbae:DSM104329_04469"/>
<dbReference type="RefSeq" id="WP_259312080.1">
    <property type="nucleotide sequence ID" value="NZ_CP087164.1"/>
</dbReference>
<evidence type="ECO:0000259" key="2">
    <source>
        <dbReference type="Pfam" id="PF13556"/>
    </source>
</evidence>
<dbReference type="Pfam" id="PF13556">
    <property type="entry name" value="HTH_30"/>
    <property type="match status" value="1"/>
</dbReference>
<evidence type="ECO:0000313" key="5">
    <source>
        <dbReference type="EMBL" id="UGS38047.1"/>
    </source>
</evidence>
<dbReference type="Gene3D" id="1.10.10.2840">
    <property type="entry name" value="PucR C-terminal helix-turn-helix domain"/>
    <property type="match status" value="1"/>
</dbReference>
<dbReference type="InterPro" id="IPR042070">
    <property type="entry name" value="PucR_C-HTH_sf"/>
</dbReference>
<accession>A0A9E6Y1R7</accession>
<name>A0A9E6Y1R7_9ACTN</name>
<comment type="similarity">
    <text evidence="1">Belongs to the CdaR family.</text>
</comment>
<keyword evidence="6" id="KW-1185">Reference proteome</keyword>
<organism evidence="5 6">
    <name type="scientific">Capillimicrobium parvum</name>
    <dbReference type="NCBI Taxonomy" id="2884022"/>
    <lineage>
        <taxon>Bacteria</taxon>
        <taxon>Bacillati</taxon>
        <taxon>Actinomycetota</taxon>
        <taxon>Thermoleophilia</taxon>
        <taxon>Solirubrobacterales</taxon>
        <taxon>Capillimicrobiaceae</taxon>
        <taxon>Capillimicrobium</taxon>
    </lineage>
</organism>
<evidence type="ECO:0008006" key="7">
    <source>
        <dbReference type="Google" id="ProtNLM"/>
    </source>
</evidence>
<dbReference type="PANTHER" id="PTHR33744">
    <property type="entry name" value="CARBOHYDRATE DIACID REGULATOR"/>
    <property type="match status" value="1"/>
</dbReference>
<dbReference type="Proteomes" id="UP001162834">
    <property type="component" value="Chromosome"/>
</dbReference>
<dbReference type="EMBL" id="CP087164">
    <property type="protein sequence ID" value="UGS38047.1"/>
    <property type="molecule type" value="Genomic_DNA"/>
</dbReference>
<dbReference type="InterPro" id="IPR051448">
    <property type="entry name" value="CdaR-like_regulators"/>
</dbReference>
<dbReference type="PANTHER" id="PTHR33744:SF1">
    <property type="entry name" value="DNA-BINDING TRANSCRIPTIONAL ACTIVATOR ADER"/>
    <property type="match status" value="1"/>
</dbReference>
<evidence type="ECO:0000259" key="4">
    <source>
        <dbReference type="Pfam" id="PF17853"/>
    </source>
</evidence>
<feature type="domain" description="RsbT co-antagonist protein RsbRD N-terminal" evidence="3">
    <location>
        <begin position="34"/>
        <end position="175"/>
    </location>
</feature>
<feature type="domain" description="CdaR GGDEF-like" evidence="4">
    <location>
        <begin position="189"/>
        <end position="298"/>
    </location>
</feature>